<dbReference type="HAMAP" id="MF_00051">
    <property type="entry name" value="SHMT"/>
    <property type="match status" value="1"/>
</dbReference>
<comment type="similarity">
    <text evidence="3 9">Belongs to the SHMT family.</text>
</comment>
<dbReference type="PIRSF" id="PIRSF000412">
    <property type="entry name" value="SHMT"/>
    <property type="match status" value="1"/>
</dbReference>
<keyword evidence="9" id="KW-0028">Amino-acid biosynthesis</keyword>
<dbReference type="NCBIfam" id="NF000586">
    <property type="entry name" value="PRK00011.1"/>
    <property type="match status" value="1"/>
</dbReference>
<evidence type="ECO:0000256" key="5">
    <source>
        <dbReference type="ARBA" id="ARBA00022490"/>
    </source>
</evidence>
<dbReference type="EC" id="2.1.2.1" evidence="9"/>
<dbReference type="Pfam" id="PF00464">
    <property type="entry name" value="SHMT"/>
    <property type="match status" value="1"/>
</dbReference>
<dbReference type="GO" id="GO:0030170">
    <property type="term" value="F:pyridoxal phosphate binding"/>
    <property type="evidence" value="ECO:0007669"/>
    <property type="project" value="UniProtKB-UniRule"/>
</dbReference>
<comment type="caution">
    <text evidence="12">The sequence shown here is derived from an EMBL/GenBank/DDBJ whole genome shotgun (WGS) entry which is preliminary data.</text>
</comment>
<dbReference type="Proteomes" id="UP000176222">
    <property type="component" value="Unassembled WGS sequence"/>
</dbReference>
<reference evidence="12 13" key="1">
    <citation type="journal article" date="2016" name="Nat. Commun.">
        <title>Thousands of microbial genomes shed light on interconnected biogeochemical processes in an aquifer system.</title>
        <authorList>
            <person name="Anantharaman K."/>
            <person name="Brown C.T."/>
            <person name="Hug L.A."/>
            <person name="Sharon I."/>
            <person name="Castelle C.J."/>
            <person name="Probst A.J."/>
            <person name="Thomas B.C."/>
            <person name="Singh A."/>
            <person name="Wilkins M.J."/>
            <person name="Karaoz U."/>
            <person name="Brodie E.L."/>
            <person name="Williams K.H."/>
            <person name="Hubbard S.S."/>
            <person name="Banfield J.F."/>
        </authorList>
    </citation>
    <scope>NUCLEOTIDE SEQUENCE [LARGE SCALE GENOMIC DNA]</scope>
</reference>
<dbReference type="InterPro" id="IPR039429">
    <property type="entry name" value="SHMT-like_dom"/>
</dbReference>
<evidence type="ECO:0000256" key="1">
    <source>
        <dbReference type="ARBA" id="ARBA00001933"/>
    </source>
</evidence>
<comment type="cofactor">
    <cofactor evidence="1 9 10">
        <name>pyridoxal 5'-phosphate</name>
        <dbReference type="ChEBI" id="CHEBI:597326"/>
    </cofactor>
</comment>
<dbReference type="FunFam" id="3.40.640.10:FF:000001">
    <property type="entry name" value="Serine hydroxymethyltransferase"/>
    <property type="match status" value="1"/>
</dbReference>
<comment type="caution">
    <text evidence="9">Lacks conserved residue(s) required for the propagation of feature annotation.</text>
</comment>
<organism evidence="12 13">
    <name type="scientific">Candidatus Vogelbacteria bacterium RIFOXYB1_FULL_42_16</name>
    <dbReference type="NCBI Taxonomy" id="1802436"/>
    <lineage>
        <taxon>Bacteria</taxon>
        <taxon>Candidatus Vogeliibacteriota</taxon>
    </lineage>
</organism>
<dbReference type="Gene3D" id="3.40.640.10">
    <property type="entry name" value="Type I PLP-dependent aspartate aminotransferase-like (Major domain)"/>
    <property type="match status" value="1"/>
</dbReference>
<dbReference type="AlphaFoldDB" id="A0A1G2QF28"/>
<feature type="domain" description="Serine hydroxymethyltransferase-like" evidence="11">
    <location>
        <begin position="5"/>
        <end position="387"/>
    </location>
</feature>
<dbReference type="SUPFAM" id="SSF53383">
    <property type="entry name" value="PLP-dependent transferases"/>
    <property type="match status" value="1"/>
</dbReference>
<dbReference type="InterPro" id="IPR015424">
    <property type="entry name" value="PyrdxlP-dep_Trfase"/>
</dbReference>
<evidence type="ECO:0000259" key="11">
    <source>
        <dbReference type="Pfam" id="PF00464"/>
    </source>
</evidence>
<protein>
    <recommendedName>
        <fullName evidence="9">Serine hydroxymethyltransferase</fullName>
        <shortName evidence="9">SHMT</shortName>
        <shortName evidence="9">Serine methylase</shortName>
        <ecNumber evidence="9">2.1.2.1</ecNumber>
    </recommendedName>
</protein>
<dbReference type="GO" id="GO:0035999">
    <property type="term" value="P:tetrahydrofolate interconversion"/>
    <property type="evidence" value="ECO:0007669"/>
    <property type="project" value="UniProtKB-UniRule"/>
</dbReference>
<feature type="site" description="Plays an important role in substrate specificity" evidence="9">
    <location>
        <position position="225"/>
    </location>
</feature>
<dbReference type="GO" id="GO:0019264">
    <property type="term" value="P:glycine biosynthetic process from serine"/>
    <property type="evidence" value="ECO:0007669"/>
    <property type="project" value="UniProtKB-UniRule"/>
</dbReference>
<dbReference type="Gene3D" id="3.90.1150.10">
    <property type="entry name" value="Aspartate Aminotransferase, domain 1"/>
    <property type="match status" value="1"/>
</dbReference>
<evidence type="ECO:0000256" key="4">
    <source>
        <dbReference type="ARBA" id="ARBA00011738"/>
    </source>
</evidence>
<keyword evidence="5 9" id="KW-0963">Cytoplasm</keyword>
<dbReference type="UniPathway" id="UPA00193"/>
<dbReference type="InterPro" id="IPR015422">
    <property type="entry name" value="PyrdxlP-dep_Trfase_small"/>
</dbReference>
<comment type="pathway">
    <text evidence="9">Amino-acid biosynthesis; glycine biosynthesis; glycine from L-serine: step 1/1.</text>
</comment>
<dbReference type="EMBL" id="MHTH01000004">
    <property type="protein sequence ID" value="OHA59210.1"/>
    <property type="molecule type" value="Genomic_DNA"/>
</dbReference>
<evidence type="ECO:0000256" key="3">
    <source>
        <dbReference type="ARBA" id="ARBA00006376"/>
    </source>
</evidence>
<evidence type="ECO:0000256" key="2">
    <source>
        <dbReference type="ARBA" id="ARBA00004496"/>
    </source>
</evidence>
<dbReference type="InterPro" id="IPR001085">
    <property type="entry name" value="Ser_HO-MeTrfase"/>
</dbReference>
<evidence type="ECO:0000313" key="12">
    <source>
        <dbReference type="EMBL" id="OHA59210.1"/>
    </source>
</evidence>
<evidence type="ECO:0000256" key="8">
    <source>
        <dbReference type="ARBA" id="ARBA00022898"/>
    </source>
</evidence>
<evidence type="ECO:0000256" key="10">
    <source>
        <dbReference type="PIRSR" id="PIRSR000412-50"/>
    </source>
</evidence>
<dbReference type="GO" id="GO:0005829">
    <property type="term" value="C:cytosol"/>
    <property type="evidence" value="ECO:0007669"/>
    <property type="project" value="TreeGrafter"/>
</dbReference>
<dbReference type="InterPro" id="IPR019798">
    <property type="entry name" value="Ser_HO-MeTrfase_PLP_BS"/>
</dbReference>
<accession>A0A1G2QF28</accession>
<comment type="function">
    <text evidence="9">Catalyzes the reversible interconversion of serine and glycine with tetrahydrofolate (THF) serving as the one-carbon carrier. This reaction serves as the major source of one-carbon groups required for the biosynthesis of purines, thymidylate, methionine, and other important biomolecules. Also exhibits THF-independent aldolase activity toward beta-hydroxyamino acids, producing glycine and aldehydes, via a retro-aldol mechanism.</text>
</comment>
<comment type="catalytic activity">
    <reaction evidence="9">
        <text>(6R)-5,10-methylene-5,6,7,8-tetrahydrofolate + glycine + H2O = (6S)-5,6,7,8-tetrahydrofolate + L-serine</text>
        <dbReference type="Rhea" id="RHEA:15481"/>
        <dbReference type="ChEBI" id="CHEBI:15377"/>
        <dbReference type="ChEBI" id="CHEBI:15636"/>
        <dbReference type="ChEBI" id="CHEBI:33384"/>
        <dbReference type="ChEBI" id="CHEBI:57305"/>
        <dbReference type="ChEBI" id="CHEBI:57453"/>
        <dbReference type="EC" id="2.1.2.1"/>
    </reaction>
</comment>
<dbReference type="PANTHER" id="PTHR11680:SF35">
    <property type="entry name" value="SERINE HYDROXYMETHYLTRANSFERASE 1"/>
    <property type="match status" value="1"/>
</dbReference>
<dbReference type="PANTHER" id="PTHR11680">
    <property type="entry name" value="SERINE HYDROXYMETHYLTRANSFERASE"/>
    <property type="match status" value="1"/>
</dbReference>
<comment type="pathway">
    <text evidence="9">One-carbon metabolism; tetrahydrofolate interconversion.</text>
</comment>
<evidence type="ECO:0000256" key="9">
    <source>
        <dbReference type="HAMAP-Rule" id="MF_00051"/>
    </source>
</evidence>
<dbReference type="InterPro" id="IPR049943">
    <property type="entry name" value="Ser_HO-MeTrfase-like"/>
</dbReference>
<feature type="binding site" evidence="9">
    <location>
        <begin position="122"/>
        <end position="124"/>
    </location>
    <ligand>
        <name>(6S)-5,6,7,8-tetrahydrofolate</name>
        <dbReference type="ChEBI" id="CHEBI:57453"/>
    </ligand>
</feature>
<dbReference type="PROSITE" id="PS00096">
    <property type="entry name" value="SHMT"/>
    <property type="match status" value="1"/>
</dbReference>
<dbReference type="STRING" id="1802436.A2370_00030"/>
<feature type="modified residue" description="N6-(pyridoxal phosphate)lysine" evidence="9 10">
    <location>
        <position position="226"/>
    </location>
</feature>
<dbReference type="CDD" id="cd00378">
    <property type="entry name" value="SHMT"/>
    <property type="match status" value="1"/>
</dbReference>
<evidence type="ECO:0000256" key="6">
    <source>
        <dbReference type="ARBA" id="ARBA00022563"/>
    </source>
</evidence>
<feature type="binding site" evidence="9">
    <location>
        <position position="118"/>
    </location>
    <ligand>
        <name>(6S)-5,6,7,8-tetrahydrofolate</name>
        <dbReference type="ChEBI" id="CHEBI:57453"/>
    </ligand>
</feature>
<keyword evidence="8 9" id="KW-0663">Pyridoxal phosphate</keyword>
<sequence>MISKLHNSDPKIYKFIEQEKKRQQEGLELIPSENYVSSAVLEAMGSILTNKYSEGFPNHRYYGGNPNIDLIELECINRAKKLFHVEHVNVQPYSGSPANFAVYNALLEPGDPITGMNLLDGGHLTHGWKVSATAKFFKSYPYHVKPNGRVDFDELWNIAKEYKPKLIWCGATAYARTIEFEKFSEIADSVNAYLIADISHISGLIVGGVHPSPVPFAHVITTTTHKTLRGPRGAMIMVTKKGIKKDPEIAQKIDKAIFPGLQGGPHNHTTAAIAVALGEAAKPAFKTYAKQIVLNAKTMAAEFTKLGITLVSGGTDNHLMLLDLSKEGSLGAQLEYAMDVAHMTANKNTIPGDLASPYYPSGLRLGTPALTTRGMKEPQMKQIARWIVDIINHIKPYRLPEDKTKRLEFMKTFKKKMDKDVFLKSVAREVMNLTSQYGTNT</sequence>
<proteinExistence type="inferred from homology"/>
<gene>
    <name evidence="9" type="primary">glyA</name>
    <name evidence="12" type="ORF">A2370_00030</name>
</gene>
<dbReference type="UniPathway" id="UPA00288">
    <property type="reaction ID" value="UER01023"/>
</dbReference>
<evidence type="ECO:0000256" key="7">
    <source>
        <dbReference type="ARBA" id="ARBA00022679"/>
    </source>
</evidence>
<name>A0A1G2QF28_9BACT</name>
<comment type="subunit">
    <text evidence="4 9">Homodimer.</text>
</comment>
<comment type="subcellular location">
    <subcellularLocation>
        <location evidence="2 9">Cytoplasm</location>
    </subcellularLocation>
</comment>
<evidence type="ECO:0000313" key="13">
    <source>
        <dbReference type="Proteomes" id="UP000176222"/>
    </source>
</evidence>
<dbReference type="GO" id="GO:0004372">
    <property type="term" value="F:glycine hydroxymethyltransferase activity"/>
    <property type="evidence" value="ECO:0007669"/>
    <property type="project" value="UniProtKB-UniRule"/>
</dbReference>
<keyword evidence="7 9" id="KW-0808">Transferase</keyword>
<keyword evidence="6 9" id="KW-0554">One-carbon metabolism</keyword>
<dbReference type="InterPro" id="IPR015421">
    <property type="entry name" value="PyrdxlP-dep_Trfase_major"/>
</dbReference>